<name>G3IPB9_CRIGR</name>
<dbReference type="InParanoid" id="G3IPB9"/>
<proteinExistence type="predicted"/>
<accession>G3IPB9</accession>
<feature type="region of interest" description="Disordered" evidence="1">
    <location>
        <begin position="1"/>
        <end position="21"/>
    </location>
</feature>
<gene>
    <name evidence="2" type="ORF">I79_025825</name>
</gene>
<sequence>MFPAPGCGPQSSRPSWLASPSLCPSPDRQGLAVLSLVTLSDSVSLTSKCDFSFSNGKQDCTINRHRGFRNR</sequence>
<dbReference type="EMBL" id="JH009983">
    <property type="protein sequence ID" value="EGV91486.1"/>
    <property type="molecule type" value="Genomic_DNA"/>
</dbReference>
<evidence type="ECO:0000313" key="3">
    <source>
        <dbReference type="Proteomes" id="UP000001075"/>
    </source>
</evidence>
<reference evidence="3" key="1">
    <citation type="journal article" date="2011" name="Nat. Biotechnol.">
        <title>The genomic sequence of the Chinese hamster ovary (CHO)-K1 cell line.</title>
        <authorList>
            <person name="Xu X."/>
            <person name="Nagarajan H."/>
            <person name="Lewis N.E."/>
            <person name="Pan S."/>
            <person name="Cai Z."/>
            <person name="Liu X."/>
            <person name="Chen W."/>
            <person name="Xie M."/>
            <person name="Wang W."/>
            <person name="Hammond S."/>
            <person name="Andersen M.R."/>
            <person name="Neff N."/>
            <person name="Passarelli B."/>
            <person name="Koh W."/>
            <person name="Fan H.C."/>
            <person name="Wang J."/>
            <person name="Gui Y."/>
            <person name="Lee K.H."/>
            <person name="Betenbaugh M.J."/>
            <person name="Quake S.R."/>
            <person name="Famili I."/>
            <person name="Palsson B.O."/>
            <person name="Wang J."/>
        </authorList>
    </citation>
    <scope>NUCLEOTIDE SEQUENCE [LARGE SCALE GENOMIC DNA]</scope>
    <source>
        <strain evidence="3">CHO K1 cell line</strain>
    </source>
</reference>
<protein>
    <submittedName>
        <fullName evidence="2">Uncharacterized protein</fullName>
    </submittedName>
</protein>
<dbReference type="AlphaFoldDB" id="G3IPB9"/>
<organism evidence="2 3">
    <name type="scientific">Cricetulus griseus</name>
    <name type="common">Chinese hamster</name>
    <name type="synonym">Cricetulus barabensis griseus</name>
    <dbReference type="NCBI Taxonomy" id="10029"/>
    <lineage>
        <taxon>Eukaryota</taxon>
        <taxon>Metazoa</taxon>
        <taxon>Chordata</taxon>
        <taxon>Craniata</taxon>
        <taxon>Vertebrata</taxon>
        <taxon>Euteleostomi</taxon>
        <taxon>Mammalia</taxon>
        <taxon>Eutheria</taxon>
        <taxon>Euarchontoglires</taxon>
        <taxon>Glires</taxon>
        <taxon>Rodentia</taxon>
        <taxon>Myomorpha</taxon>
        <taxon>Muroidea</taxon>
        <taxon>Cricetidae</taxon>
        <taxon>Cricetinae</taxon>
        <taxon>Cricetulus</taxon>
    </lineage>
</organism>
<evidence type="ECO:0000313" key="2">
    <source>
        <dbReference type="EMBL" id="EGV91486.1"/>
    </source>
</evidence>
<evidence type="ECO:0000256" key="1">
    <source>
        <dbReference type="SAM" id="MobiDB-lite"/>
    </source>
</evidence>
<dbReference type="Proteomes" id="UP000001075">
    <property type="component" value="Unassembled WGS sequence"/>
</dbReference>